<evidence type="ECO:0000256" key="7">
    <source>
        <dbReference type="ARBA" id="ARBA00023170"/>
    </source>
</evidence>
<dbReference type="SUPFAM" id="SSF47473">
    <property type="entry name" value="EF-hand"/>
    <property type="match status" value="3"/>
</dbReference>
<protein>
    <submittedName>
        <fullName evidence="12">Pyroglutamylated RFamide peptide receptor</fullName>
    </submittedName>
</protein>
<dbReference type="PROSITE" id="PS50222">
    <property type="entry name" value="EF_HAND_2"/>
    <property type="match status" value="1"/>
</dbReference>
<dbReference type="STRING" id="456900.A0A151IFQ2"/>
<dbReference type="InterPro" id="IPR017452">
    <property type="entry name" value="GPCR_Rhodpsn_7TM"/>
</dbReference>
<evidence type="ECO:0000256" key="1">
    <source>
        <dbReference type="ARBA" id="ARBA00004141"/>
    </source>
</evidence>
<organism evidence="12 13">
    <name type="scientific">Cyphomyrmex costatus</name>
    <dbReference type="NCBI Taxonomy" id="456900"/>
    <lineage>
        <taxon>Eukaryota</taxon>
        <taxon>Metazoa</taxon>
        <taxon>Ecdysozoa</taxon>
        <taxon>Arthropoda</taxon>
        <taxon>Hexapoda</taxon>
        <taxon>Insecta</taxon>
        <taxon>Pterygota</taxon>
        <taxon>Neoptera</taxon>
        <taxon>Endopterygota</taxon>
        <taxon>Hymenoptera</taxon>
        <taxon>Apocrita</taxon>
        <taxon>Aculeata</taxon>
        <taxon>Formicoidea</taxon>
        <taxon>Formicidae</taxon>
        <taxon>Myrmicinae</taxon>
        <taxon>Cyphomyrmex</taxon>
    </lineage>
</organism>
<dbReference type="CDD" id="cd15001">
    <property type="entry name" value="7tmA_GPRnna14-like"/>
    <property type="match status" value="1"/>
</dbReference>
<sequence length="1113" mass="129080">MSAEELVQSNVTYYSDYDNSTNVTYYPDYDIEESFSYIDWAELGPILTVYVLTFLLGLIGNIAMIITTICRSKCPLPETPTNVFLGSLATADLLLIIICIPVKIAKLFSYTWTMGLFLCKAVHYMQSVSAICSVVTLTAMSIERYYAIAHPMRSQYVCTIKQARKVVITTWIAAFLLGIPMAFTQTHKKVGVRRIAYWCVRDPEVALLWKSHEVYMLIVVLVIPLNIMGFCYMKICREISRGTKRRYEMTSRHVLNSNTAEPECIPMTQYGKTERKSRRDEKYEESQIVKQVVKMLVTVVMLFTICWAPMLIDNVLTSYGYLPRVKSGVYKHLNTMFHLMAYMNSCINPIIYGFMSRTFRANLLAACSRCWKPKASQNLGISATRTTSARYVVVRYHIYIRSMKRPNISGLIVLNLHDVWRTCNKIRATVFRIGLDLWEYYKPLDPNKRCLISESKFISVLTGPLKGVIGLSDREICDLADYFRIQDGRILYSQFCEVIHDSVPDFGKNKTLVTGLEWEDPLHINVLSGTETRKLNLVITQIAILVSKRKIDLWPYFQDYELIAKNVGTVTLAHFGRILKFLGIVLGAEEFRLLVKRFAKNAYTVNYVAFMKSVDEVQRYLEEYGMVDLSGELLDQFPGRIITAELPKLPRPEIGKIIPSQVFDKQTVFHPVMEQTREAMPALEVIKRIQRHILERRIRIHEFFKGFEYLNVGRVTISEFRRSLDALQISSLGHLWLIEPEIDALIELYKDPDDPDRICWRIFQDDIDEVFTVKGLDKLPNLKVESPPQEIVELPRKGTSNWQCQPKNIRDFCEDILQRVKQRVEERRILLKQFFKDYDKHNCGHVTRTQFRQVLTTVTILLSPEEVFALEKRYNDDMGFNYTRFLQEIELQPIVEPLYYSMLEDKKRLNAERPPFEPHEDETNVVLILAKIKAKVVRERIKVLEFMRQFDRHNQFVISKIDFIRGLDQLRCGLTIAEIDTITKLFQAPLKSDFVEYTKFAAIVEEAVATGCLEKVPLVVPLQHVPSEASSRTFLNFDERQKDYDKENTGTVSKGRLVRTLSVRRMLELINNNELDAVHKCFSIEKNGRLEFNYRAFLCALHLLQENKKSLCL</sequence>
<evidence type="ECO:0000256" key="2">
    <source>
        <dbReference type="ARBA" id="ARBA00010663"/>
    </source>
</evidence>
<evidence type="ECO:0000313" key="12">
    <source>
        <dbReference type="EMBL" id="KYM99975.1"/>
    </source>
</evidence>
<dbReference type="InterPro" id="IPR000276">
    <property type="entry name" value="GPCR_Rhodpsn"/>
</dbReference>
<evidence type="ECO:0000256" key="8">
    <source>
        <dbReference type="ARBA" id="ARBA00023224"/>
    </source>
</evidence>
<dbReference type="Pfam" id="PF00001">
    <property type="entry name" value="7tm_1"/>
    <property type="match status" value="1"/>
</dbReference>
<accession>A0A151IFQ2</accession>
<dbReference type="InterPro" id="IPR011992">
    <property type="entry name" value="EF-hand-dom_pair"/>
</dbReference>
<dbReference type="EMBL" id="KQ977771">
    <property type="protein sequence ID" value="KYM99975.1"/>
    <property type="molecule type" value="Genomic_DNA"/>
</dbReference>
<evidence type="ECO:0000313" key="13">
    <source>
        <dbReference type="Proteomes" id="UP000078542"/>
    </source>
</evidence>
<keyword evidence="7 9" id="KW-0675">Receptor</keyword>
<feature type="domain" description="EF-hand" evidence="10">
    <location>
        <begin position="826"/>
        <end position="861"/>
    </location>
</feature>
<keyword evidence="4" id="KW-1133">Transmembrane helix</keyword>
<evidence type="ECO:0000259" key="10">
    <source>
        <dbReference type="PROSITE" id="PS50222"/>
    </source>
</evidence>
<dbReference type="SUPFAM" id="SSF81321">
    <property type="entry name" value="Family A G protein-coupled receptor-like"/>
    <property type="match status" value="1"/>
</dbReference>
<dbReference type="GO" id="GO:0005886">
    <property type="term" value="C:plasma membrane"/>
    <property type="evidence" value="ECO:0007669"/>
    <property type="project" value="TreeGrafter"/>
</dbReference>
<reference evidence="12 13" key="1">
    <citation type="submission" date="2016-03" db="EMBL/GenBank/DDBJ databases">
        <title>Cyphomyrmex costatus WGS genome.</title>
        <authorList>
            <person name="Nygaard S."/>
            <person name="Hu H."/>
            <person name="Boomsma J."/>
            <person name="Zhang G."/>
        </authorList>
    </citation>
    <scope>NUCLEOTIDE SEQUENCE [LARGE SCALE GENOMIC DNA]</scope>
    <source>
        <strain evidence="12">MS0001</strain>
        <tissue evidence="12">Whole body</tissue>
    </source>
</reference>
<keyword evidence="3 9" id="KW-0812">Transmembrane</keyword>
<dbReference type="Proteomes" id="UP000078542">
    <property type="component" value="Unassembled WGS sequence"/>
</dbReference>
<feature type="domain" description="G-protein coupled receptors family 1 profile" evidence="11">
    <location>
        <begin position="60"/>
        <end position="352"/>
    </location>
</feature>
<dbReference type="InterPro" id="IPR002048">
    <property type="entry name" value="EF_hand_dom"/>
</dbReference>
<dbReference type="AlphaFoldDB" id="A0A151IFQ2"/>
<dbReference type="Gene3D" id="1.10.238.10">
    <property type="entry name" value="EF-hand"/>
    <property type="match status" value="2"/>
</dbReference>
<name>A0A151IFQ2_9HYME</name>
<evidence type="ECO:0000256" key="4">
    <source>
        <dbReference type="ARBA" id="ARBA00022989"/>
    </source>
</evidence>
<keyword evidence="6" id="KW-0472">Membrane</keyword>
<evidence type="ECO:0000256" key="9">
    <source>
        <dbReference type="RuleBase" id="RU000688"/>
    </source>
</evidence>
<evidence type="ECO:0000256" key="6">
    <source>
        <dbReference type="ARBA" id="ARBA00023136"/>
    </source>
</evidence>
<dbReference type="PROSITE" id="PS50262">
    <property type="entry name" value="G_PROTEIN_RECEP_F1_2"/>
    <property type="match status" value="1"/>
</dbReference>
<comment type="similarity">
    <text evidence="2 9">Belongs to the G-protein coupled receptor 1 family.</text>
</comment>
<dbReference type="Gene3D" id="1.20.1070.10">
    <property type="entry name" value="Rhodopsin 7-helix transmembrane proteins"/>
    <property type="match status" value="1"/>
</dbReference>
<keyword evidence="5 9" id="KW-0297">G-protein coupled receptor</keyword>
<dbReference type="GO" id="GO:0004930">
    <property type="term" value="F:G protein-coupled receptor activity"/>
    <property type="evidence" value="ECO:0007669"/>
    <property type="project" value="UniProtKB-KW"/>
</dbReference>
<dbReference type="PROSITE" id="PS00237">
    <property type="entry name" value="G_PROTEIN_RECEP_F1_1"/>
    <property type="match status" value="1"/>
</dbReference>
<evidence type="ECO:0000256" key="3">
    <source>
        <dbReference type="ARBA" id="ARBA00022692"/>
    </source>
</evidence>
<dbReference type="GO" id="GO:0005509">
    <property type="term" value="F:calcium ion binding"/>
    <property type="evidence" value="ECO:0007669"/>
    <property type="project" value="InterPro"/>
</dbReference>
<comment type="subcellular location">
    <subcellularLocation>
        <location evidence="1">Membrane</location>
        <topology evidence="1">Multi-pass membrane protein</topology>
    </subcellularLocation>
</comment>
<dbReference type="PANTHER" id="PTHR45695">
    <property type="entry name" value="LEUCOKININ RECEPTOR-RELATED"/>
    <property type="match status" value="1"/>
</dbReference>
<dbReference type="PRINTS" id="PR00237">
    <property type="entry name" value="GPCRRHODOPSN"/>
</dbReference>
<keyword evidence="13" id="KW-1185">Reference proteome</keyword>
<keyword evidence="8 9" id="KW-0807">Transducer</keyword>
<evidence type="ECO:0000256" key="5">
    <source>
        <dbReference type="ARBA" id="ARBA00023040"/>
    </source>
</evidence>
<evidence type="ECO:0000259" key="11">
    <source>
        <dbReference type="PROSITE" id="PS50262"/>
    </source>
</evidence>
<gene>
    <name evidence="12" type="ORF">ALC62_09213</name>
</gene>
<dbReference type="PANTHER" id="PTHR45695:SF15">
    <property type="entry name" value="OPSIN RH2"/>
    <property type="match status" value="1"/>
</dbReference>
<proteinExistence type="inferred from homology"/>